<accession>A0AA88TVI1</accession>
<comment type="caution">
    <text evidence="2">The sequence shown here is derived from an EMBL/GenBank/DDBJ whole genome shotgun (WGS) entry which is preliminary data.</text>
</comment>
<dbReference type="EMBL" id="JAUYZG010000002">
    <property type="protein sequence ID" value="KAK2913552.1"/>
    <property type="molecule type" value="Genomic_DNA"/>
</dbReference>
<dbReference type="AlphaFoldDB" id="A0AA88TVI1"/>
<feature type="region of interest" description="Disordered" evidence="1">
    <location>
        <begin position="34"/>
        <end position="74"/>
    </location>
</feature>
<feature type="compositionally biased region" description="Basic and acidic residues" evidence="1">
    <location>
        <begin position="50"/>
        <end position="71"/>
    </location>
</feature>
<keyword evidence="3" id="KW-1185">Reference proteome</keyword>
<name>A0AA88TVI1_9TELE</name>
<sequence length="108" mass="11934">MAKVHLWLEVVAALQDRLFDLCCSRSSDEYGGSPALRVASPSPLNSCPHPSEKDPKSVYKRSMTEISRESGDLATQTMQAWRRPVLTNTTHELLCIAGSRAQDTTDTN</sequence>
<gene>
    <name evidence="2" type="ORF">Q8A67_001951</name>
</gene>
<evidence type="ECO:0000313" key="3">
    <source>
        <dbReference type="Proteomes" id="UP001187343"/>
    </source>
</evidence>
<dbReference type="Proteomes" id="UP001187343">
    <property type="component" value="Unassembled WGS sequence"/>
</dbReference>
<organism evidence="2 3">
    <name type="scientific">Cirrhinus molitorella</name>
    <name type="common">mud carp</name>
    <dbReference type="NCBI Taxonomy" id="172907"/>
    <lineage>
        <taxon>Eukaryota</taxon>
        <taxon>Metazoa</taxon>
        <taxon>Chordata</taxon>
        <taxon>Craniata</taxon>
        <taxon>Vertebrata</taxon>
        <taxon>Euteleostomi</taxon>
        <taxon>Actinopterygii</taxon>
        <taxon>Neopterygii</taxon>
        <taxon>Teleostei</taxon>
        <taxon>Ostariophysi</taxon>
        <taxon>Cypriniformes</taxon>
        <taxon>Cyprinidae</taxon>
        <taxon>Labeoninae</taxon>
        <taxon>Labeonini</taxon>
        <taxon>Cirrhinus</taxon>
    </lineage>
</organism>
<reference evidence="2" key="1">
    <citation type="submission" date="2023-08" db="EMBL/GenBank/DDBJ databases">
        <title>Chromosome-level Genome Assembly of mud carp (Cirrhinus molitorella).</title>
        <authorList>
            <person name="Liu H."/>
        </authorList>
    </citation>
    <scope>NUCLEOTIDE SEQUENCE</scope>
    <source>
        <strain evidence="2">Prfri</strain>
        <tissue evidence="2">Muscle</tissue>
    </source>
</reference>
<proteinExistence type="predicted"/>
<evidence type="ECO:0000256" key="1">
    <source>
        <dbReference type="SAM" id="MobiDB-lite"/>
    </source>
</evidence>
<evidence type="ECO:0000313" key="2">
    <source>
        <dbReference type="EMBL" id="KAK2913552.1"/>
    </source>
</evidence>
<protein>
    <submittedName>
        <fullName evidence="2">Uncharacterized protein</fullName>
    </submittedName>
</protein>